<dbReference type="HOGENOM" id="CLU_118105_0_0_5"/>
<dbReference type="RefSeq" id="WP_038546051.1">
    <property type="nucleotide sequence ID" value="NZ_HG938355.1"/>
</dbReference>
<accession>A0A068TEC4</accession>
<dbReference type="KEGG" id="ngl:RG1141_CH34000"/>
<dbReference type="eggNOG" id="ENOG5031JTI">
    <property type="taxonomic scope" value="Bacteria"/>
</dbReference>
<dbReference type="PATRIC" id="fig|1028801.3.peg.3469"/>
<dbReference type="AlphaFoldDB" id="A0A068TEC4"/>
<evidence type="ECO:0000313" key="1">
    <source>
        <dbReference type="EMBL" id="CDN55735.1"/>
    </source>
</evidence>
<dbReference type="Proteomes" id="UP000028186">
    <property type="component" value="Chromosome I"/>
</dbReference>
<protein>
    <submittedName>
        <fullName evidence="1">Uncharacterized protein</fullName>
    </submittedName>
</protein>
<gene>
    <name evidence="1" type="ORF">RG1141_CH34000</name>
</gene>
<name>A0A068TEC4_NEOGA</name>
<sequence>MQATRTAARTAAPSRATSTRLQDILLLIGQLNYTWTNTESLLIHMIAGLAKVDKETAIVIFLTLNTTRARIDLVDRLTKMRKTAPVCRREILEATRRLSEEAKLRNKYNHCIYSFDPDSGRNVTQSMRIFESRDEIKYGKIEELDAREIGRIQESINSLVAINRMFWGITERYGFPT</sequence>
<dbReference type="EMBL" id="HG938355">
    <property type="protein sequence ID" value="CDN55735.1"/>
    <property type="molecule type" value="Genomic_DNA"/>
</dbReference>
<reference evidence="2" key="1">
    <citation type="journal article" date="2014" name="BMC Genomics">
        <title>Genome sequencing of two Neorhizobium galegae strains reveals a noeT gene responsible for the unusual acetylation of the nodulation factors.</title>
        <authorList>
            <person name="Osterman J."/>
            <person name="Marsh J."/>
            <person name="Laine P.K."/>
            <person name="Zeng Z."/>
            <person name="Alatalo E."/>
            <person name="Sullivan J.T."/>
            <person name="Young J.P."/>
            <person name="Thomas-Oates J."/>
            <person name="Paulin L."/>
            <person name="Lindstrom K."/>
        </authorList>
    </citation>
    <scope>NUCLEOTIDE SEQUENCE [LARGE SCALE GENOMIC DNA]</scope>
    <source>
        <strain evidence="2">HAMBI 1141</strain>
    </source>
</reference>
<evidence type="ECO:0000313" key="2">
    <source>
        <dbReference type="Proteomes" id="UP000028186"/>
    </source>
</evidence>
<organism evidence="1 2">
    <name type="scientific">Neorhizobium galegae bv. officinalis bv. officinalis str. HAMBI 1141</name>
    <dbReference type="NCBI Taxonomy" id="1028801"/>
    <lineage>
        <taxon>Bacteria</taxon>
        <taxon>Pseudomonadati</taxon>
        <taxon>Pseudomonadota</taxon>
        <taxon>Alphaproteobacteria</taxon>
        <taxon>Hyphomicrobiales</taxon>
        <taxon>Rhizobiaceae</taxon>
        <taxon>Rhizobium/Agrobacterium group</taxon>
        <taxon>Neorhizobium</taxon>
    </lineage>
</organism>
<proteinExistence type="predicted"/>